<feature type="chain" id="PRO_5014909635" description="DUF5723 domain-containing protein" evidence="1">
    <location>
        <begin position="23"/>
        <end position="414"/>
    </location>
</feature>
<dbReference type="EMBL" id="NPDV01000013">
    <property type="protein sequence ID" value="PJZ52466.1"/>
    <property type="molecule type" value="Genomic_DNA"/>
</dbReference>
<dbReference type="Proteomes" id="UP000232188">
    <property type="component" value="Unassembled WGS sequence"/>
</dbReference>
<keyword evidence="4" id="KW-1185">Reference proteome</keyword>
<evidence type="ECO:0000313" key="5">
    <source>
        <dbReference type="Proteomes" id="UP000232188"/>
    </source>
</evidence>
<dbReference type="EMBL" id="NPDU01000003">
    <property type="protein sequence ID" value="PJZ63637.1"/>
    <property type="molecule type" value="Genomic_DNA"/>
</dbReference>
<evidence type="ECO:0000256" key="1">
    <source>
        <dbReference type="SAM" id="SignalP"/>
    </source>
</evidence>
<evidence type="ECO:0000313" key="2">
    <source>
        <dbReference type="EMBL" id="PJZ52466.1"/>
    </source>
</evidence>
<evidence type="ECO:0000313" key="3">
    <source>
        <dbReference type="EMBL" id="PJZ63637.1"/>
    </source>
</evidence>
<keyword evidence="1" id="KW-0732">Signal</keyword>
<feature type="signal peptide" evidence="1">
    <location>
        <begin position="1"/>
        <end position="22"/>
    </location>
</feature>
<evidence type="ECO:0000313" key="4">
    <source>
        <dbReference type="Proteomes" id="UP000232149"/>
    </source>
</evidence>
<proteinExistence type="predicted"/>
<organism evidence="2 5">
    <name type="scientific">Leptospira adleri</name>
    <dbReference type="NCBI Taxonomy" id="2023186"/>
    <lineage>
        <taxon>Bacteria</taxon>
        <taxon>Pseudomonadati</taxon>
        <taxon>Spirochaetota</taxon>
        <taxon>Spirochaetia</taxon>
        <taxon>Leptospirales</taxon>
        <taxon>Leptospiraceae</taxon>
        <taxon>Leptospira</taxon>
    </lineage>
</organism>
<dbReference type="RefSeq" id="WP_100786558.1">
    <property type="nucleotide sequence ID" value="NZ_NPDU01000003.1"/>
</dbReference>
<accession>A0A2M9YLN6</accession>
<sequence length="414" mass="44710">MNYIRNLFFLGLFAFSVNSVTAQVQGDAQSAAAPISSKGRNVEMFFRVTDNNINSATAKNAILTQNSLMVNKAFGGTSFLSFPSAENFKGKGFDWGMGIQNGIYKSNILVSYAGLKADGFQNLEYEKSALSIGSGSTASRIATTSFDDYFYDNNKLRTARIGYVGEILPWHANANKFLSNIGFRFGLELNGNSTQLNSTYNIYSSSLSATMGTGATTSSQLNSIDFLTQRKIDYYEAFVNGVIGLSYTLELQERHKLFFSIEHFESVANNGKYSEEVKAFVNLGSTFGAGSSSSATSPLLIPLTTKVKGGATTELVGNRFQLGYTYQLTELLGLNLSYGYWDATHTVTESKVKETANPLTLISSMFGSSSASSSSASMSSALLGFYFSGATALGPLPSTRDVRSQIAIAATLRY</sequence>
<protein>
    <recommendedName>
        <fullName evidence="6">DUF5723 domain-containing protein</fullName>
    </recommendedName>
</protein>
<name>A0A2M9YLN6_9LEPT</name>
<dbReference type="Proteomes" id="UP000232149">
    <property type="component" value="Unassembled WGS sequence"/>
</dbReference>
<comment type="caution">
    <text evidence="2">The sequence shown here is derived from an EMBL/GenBank/DDBJ whole genome shotgun (WGS) entry which is preliminary data.</text>
</comment>
<dbReference type="AlphaFoldDB" id="A0A2M9YLN6"/>
<evidence type="ECO:0008006" key="6">
    <source>
        <dbReference type="Google" id="ProtNLM"/>
    </source>
</evidence>
<reference evidence="4 5" key="1">
    <citation type="submission" date="2017-07" db="EMBL/GenBank/DDBJ databases">
        <title>Leptospira spp. isolated from tropical soils.</title>
        <authorList>
            <person name="Thibeaux R."/>
            <person name="Iraola G."/>
            <person name="Ferres I."/>
            <person name="Bierque E."/>
            <person name="Girault D."/>
            <person name="Soupe-Gilbert M.-E."/>
            <person name="Picardeau M."/>
            <person name="Goarant C."/>
        </authorList>
    </citation>
    <scope>NUCLEOTIDE SEQUENCE [LARGE SCALE GENOMIC DNA]</scope>
    <source>
        <strain evidence="2 5">FH2-B-C1</strain>
        <strain evidence="3 4">FH2-B-D1</strain>
    </source>
</reference>
<gene>
    <name evidence="3" type="ORF">CH376_01990</name>
    <name evidence="2" type="ORF">CH380_14975</name>
</gene>